<sequence>MKRKYIVMGVSGCGKSSIGQAVADELNIPFFDGDDYHSEANVQKMQSGVPLTDEDRRSWLIRLNALLRENDSLVVACSALKPEYRDILGKGCQELVYLYLKGDFETIWSRHKARQGHYFQGSAMLESQFETLIEPSENEALHIDIKQTPTQITQDILSRI</sequence>
<dbReference type="FunFam" id="3.40.50.300:FF:000522">
    <property type="entry name" value="Gluconokinase"/>
    <property type="match status" value="1"/>
</dbReference>
<dbReference type="OrthoDB" id="9795716at2"/>
<name>A0A1H5ZJU5_9VIBR</name>
<comment type="catalytic activity">
    <reaction evidence="9 10">
        <text>D-gluconate + ATP = 6-phospho-D-gluconate + ADP + H(+)</text>
        <dbReference type="Rhea" id="RHEA:19433"/>
        <dbReference type="ChEBI" id="CHEBI:15378"/>
        <dbReference type="ChEBI" id="CHEBI:18391"/>
        <dbReference type="ChEBI" id="CHEBI:30616"/>
        <dbReference type="ChEBI" id="CHEBI:58759"/>
        <dbReference type="ChEBI" id="CHEBI:456216"/>
        <dbReference type="EC" id="2.7.1.12"/>
    </reaction>
</comment>
<dbReference type="PANTHER" id="PTHR43442">
    <property type="entry name" value="GLUCONOKINASE-RELATED"/>
    <property type="match status" value="1"/>
</dbReference>
<organism evidence="11 12">
    <name type="scientific">Vibrio hangzhouensis</name>
    <dbReference type="NCBI Taxonomy" id="462991"/>
    <lineage>
        <taxon>Bacteria</taxon>
        <taxon>Pseudomonadati</taxon>
        <taxon>Pseudomonadota</taxon>
        <taxon>Gammaproteobacteria</taxon>
        <taxon>Vibrionales</taxon>
        <taxon>Vibrionaceae</taxon>
        <taxon>Vibrio</taxon>
    </lineage>
</organism>
<comment type="pathway">
    <text evidence="1">Carbohydrate acid metabolism.</text>
</comment>
<dbReference type="GO" id="GO:0005737">
    <property type="term" value="C:cytoplasm"/>
    <property type="evidence" value="ECO:0007669"/>
    <property type="project" value="TreeGrafter"/>
</dbReference>
<evidence type="ECO:0000256" key="8">
    <source>
        <dbReference type="ARBA" id="ARBA00023064"/>
    </source>
</evidence>
<evidence type="ECO:0000256" key="6">
    <source>
        <dbReference type="ARBA" id="ARBA00022777"/>
    </source>
</evidence>
<evidence type="ECO:0000313" key="12">
    <source>
        <dbReference type="Proteomes" id="UP000236721"/>
    </source>
</evidence>
<keyword evidence="5 10" id="KW-0547">Nucleotide-binding</keyword>
<evidence type="ECO:0000256" key="3">
    <source>
        <dbReference type="ARBA" id="ARBA00012054"/>
    </source>
</evidence>
<keyword evidence="6 10" id="KW-0418">Kinase</keyword>
<dbReference type="InterPro" id="IPR006001">
    <property type="entry name" value="Therm_gnt_kin"/>
</dbReference>
<dbReference type="GO" id="GO:0005524">
    <property type="term" value="F:ATP binding"/>
    <property type="evidence" value="ECO:0007669"/>
    <property type="project" value="UniProtKB-KW"/>
</dbReference>
<evidence type="ECO:0000256" key="2">
    <source>
        <dbReference type="ARBA" id="ARBA00008420"/>
    </source>
</evidence>
<comment type="similarity">
    <text evidence="2 10">Belongs to the gluconokinase GntK/GntV family.</text>
</comment>
<dbReference type="PANTHER" id="PTHR43442:SF3">
    <property type="entry name" value="GLUCONOKINASE-RELATED"/>
    <property type="match status" value="1"/>
</dbReference>
<dbReference type="EC" id="2.7.1.12" evidence="3 10"/>
<dbReference type="SUPFAM" id="SSF52540">
    <property type="entry name" value="P-loop containing nucleoside triphosphate hydrolases"/>
    <property type="match status" value="1"/>
</dbReference>
<evidence type="ECO:0000256" key="1">
    <source>
        <dbReference type="ARBA" id="ARBA00004761"/>
    </source>
</evidence>
<dbReference type="EMBL" id="FNVG01000012">
    <property type="protein sequence ID" value="SEG36491.1"/>
    <property type="molecule type" value="Genomic_DNA"/>
</dbReference>
<keyword evidence="4 10" id="KW-0808">Transferase</keyword>
<evidence type="ECO:0000256" key="10">
    <source>
        <dbReference type="RuleBase" id="RU363066"/>
    </source>
</evidence>
<dbReference type="Gene3D" id="3.40.50.300">
    <property type="entry name" value="P-loop containing nucleotide triphosphate hydrolases"/>
    <property type="match status" value="1"/>
</dbReference>
<keyword evidence="7 10" id="KW-0067">ATP-binding</keyword>
<dbReference type="InterPro" id="IPR031322">
    <property type="entry name" value="Shikimate/glucono_kinase"/>
</dbReference>
<dbReference type="CDD" id="cd02021">
    <property type="entry name" value="GntK"/>
    <property type="match status" value="1"/>
</dbReference>
<dbReference type="NCBIfam" id="TIGR01313">
    <property type="entry name" value="therm_gnt_kin"/>
    <property type="match status" value="1"/>
</dbReference>
<evidence type="ECO:0000256" key="9">
    <source>
        <dbReference type="ARBA" id="ARBA00048090"/>
    </source>
</evidence>
<keyword evidence="12" id="KW-1185">Reference proteome</keyword>
<evidence type="ECO:0000256" key="4">
    <source>
        <dbReference type="ARBA" id="ARBA00022679"/>
    </source>
</evidence>
<dbReference type="Proteomes" id="UP000236721">
    <property type="component" value="Unassembled WGS sequence"/>
</dbReference>
<dbReference type="GO" id="GO:0019521">
    <property type="term" value="P:D-gluconate metabolic process"/>
    <property type="evidence" value="ECO:0007669"/>
    <property type="project" value="UniProtKB-KW"/>
</dbReference>
<proteinExistence type="inferred from homology"/>
<evidence type="ECO:0000256" key="7">
    <source>
        <dbReference type="ARBA" id="ARBA00022840"/>
    </source>
</evidence>
<dbReference type="GO" id="GO:0046316">
    <property type="term" value="F:gluconokinase activity"/>
    <property type="evidence" value="ECO:0007669"/>
    <property type="project" value="UniProtKB-EC"/>
</dbReference>
<accession>A0A1H5ZJU5</accession>
<gene>
    <name evidence="11" type="ORF">SAMN04488244_1128</name>
</gene>
<protein>
    <recommendedName>
        <fullName evidence="3 10">Gluconokinase</fullName>
        <ecNumber evidence="3 10">2.7.1.12</ecNumber>
    </recommendedName>
</protein>
<dbReference type="RefSeq" id="WP_103880770.1">
    <property type="nucleotide sequence ID" value="NZ_FNVG01000012.1"/>
</dbReference>
<dbReference type="AlphaFoldDB" id="A0A1H5ZJU5"/>
<evidence type="ECO:0000256" key="5">
    <source>
        <dbReference type="ARBA" id="ARBA00022741"/>
    </source>
</evidence>
<evidence type="ECO:0000313" key="11">
    <source>
        <dbReference type="EMBL" id="SEG36491.1"/>
    </source>
</evidence>
<reference evidence="12" key="1">
    <citation type="submission" date="2016-10" db="EMBL/GenBank/DDBJ databases">
        <authorList>
            <person name="Varghese N."/>
            <person name="Submissions S."/>
        </authorList>
    </citation>
    <scope>NUCLEOTIDE SEQUENCE [LARGE SCALE GENOMIC DNA]</scope>
    <source>
        <strain evidence="12">CGMCC 1.7062</strain>
    </source>
</reference>
<keyword evidence="8" id="KW-0311">Gluconate utilization</keyword>
<dbReference type="InterPro" id="IPR027417">
    <property type="entry name" value="P-loop_NTPase"/>
</dbReference>
<dbReference type="Pfam" id="PF01202">
    <property type="entry name" value="SKI"/>
    <property type="match status" value="1"/>
</dbReference>